<feature type="region of interest" description="Disordered" evidence="10">
    <location>
        <begin position="404"/>
        <end position="423"/>
    </location>
</feature>
<dbReference type="GO" id="GO:0005576">
    <property type="term" value="C:extracellular region"/>
    <property type="evidence" value="ECO:0007669"/>
    <property type="project" value="UniProtKB-ARBA"/>
</dbReference>
<dbReference type="EMBL" id="ML976617">
    <property type="protein sequence ID" value="KAF1843637.1"/>
    <property type="molecule type" value="Genomic_DNA"/>
</dbReference>
<evidence type="ECO:0000256" key="9">
    <source>
        <dbReference type="ARBA" id="ARBA00023316"/>
    </source>
</evidence>
<feature type="compositionally biased region" description="Polar residues" evidence="10">
    <location>
        <begin position="77"/>
        <end position="91"/>
    </location>
</feature>
<dbReference type="GO" id="GO:0071555">
    <property type="term" value="P:cell wall organization"/>
    <property type="evidence" value="ECO:0007669"/>
    <property type="project" value="UniProtKB-KW"/>
</dbReference>
<dbReference type="Proteomes" id="UP000800039">
    <property type="component" value="Unassembled WGS sequence"/>
</dbReference>
<dbReference type="FunFam" id="3.20.20.80:FF:000111">
    <property type="entry name" value="Soluble cell wall protein"/>
    <property type="match status" value="1"/>
</dbReference>
<sequence>MRSIVLASALAAGIFLGTASGRPLNDKRALTTQYFYVTDTTADVYVYVDENGTPYLTTTVGKTDSVATPVIVPTTTSEIAQPTLEPSLTPQVSSSSSSAAPAPPPSPPAPEAPSSASVTPSAEPTAVEVKHVTPKESAYVTPPPPPAPTTSAEPAQTTTQLPPPPAPTTSDAPTQSTPLPPPPQSSSTAPDVPAKQNEPSDRLGMGVTYDPFTGSSGSTRCKTENEIASEFDRMKDYKAVRIYGLGCNILPLAVKGVIKNGQKLMAGAYMSKSGNGEDLSKVIQTLKSAVDQYAGGNWDVIQLFSVENERVNDHDMTASDVVDAIQRARGQLRGLGYNGPVGAVETVPATIDNPAICQASDVVMVNCHAFFDTNTVAADAGAFVKAQVERVKSACNSKRVVVTESGWPHQGDPNGDAVPSPDNQRKALESIHSNFDHDMFIHNSFDATWKSDSASTFNAERYWGVI</sequence>
<dbReference type="PANTHER" id="PTHR16631:SF14">
    <property type="entry name" value="FAMILY 17 GLUCOSIDASE SCW10-RELATED"/>
    <property type="match status" value="1"/>
</dbReference>
<keyword evidence="7" id="KW-0325">Glycoprotein</keyword>
<keyword evidence="3" id="KW-0134">Cell wall</keyword>
<keyword evidence="9" id="KW-0961">Cell wall biogenesis/degradation</keyword>
<keyword evidence="6 12" id="KW-0378">Hydrolase</keyword>
<feature type="compositionally biased region" description="Low complexity" evidence="10">
    <location>
        <begin position="112"/>
        <end position="126"/>
    </location>
</feature>
<accession>A0A9P4L6S2</accession>
<dbReference type="RefSeq" id="XP_040786200.1">
    <property type="nucleotide sequence ID" value="XM_040930333.1"/>
</dbReference>
<dbReference type="SUPFAM" id="SSF51445">
    <property type="entry name" value="(Trans)glycosidases"/>
    <property type="match status" value="1"/>
</dbReference>
<comment type="subcellular location">
    <subcellularLocation>
        <location evidence="1">Secreted</location>
        <location evidence="1">Cell wall</location>
    </subcellularLocation>
</comment>
<organism evidence="12 13">
    <name type="scientific">Cucurbitaria berberidis CBS 394.84</name>
    <dbReference type="NCBI Taxonomy" id="1168544"/>
    <lineage>
        <taxon>Eukaryota</taxon>
        <taxon>Fungi</taxon>
        <taxon>Dikarya</taxon>
        <taxon>Ascomycota</taxon>
        <taxon>Pezizomycotina</taxon>
        <taxon>Dothideomycetes</taxon>
        <taxon>Pleosporomycetidae</taxon>
        <taxon>Pleosporales</taxon>
        <taxon>Pleosporineae</taxon>
        <taxon>Cucurbitariaceae</taxon>
        <taxon>Cucurbitaria</taxon>
    </lineage>
</organism>
<feature type="region of interest" description="Disordered" evidence="10">
    <location>
        <begin position="77"/>
        <end position="220"/>
    </location>
</feature>
<feature type="non-terminal residue" evidence="12">
    <location>
        <position position="466"/>
    </location>
</feature>
<evidence type="ECO:0000256" key="4">
    <source>
        <dbReference type="ARBA" id="ARBA00022525"/>
    </source>
</evidence>
<evidence type="ECO:0000313" key="13">
    <source>
        <dbReference type="Proteomes" id="UP000800039"/>
    </source>
</evidence>
<evidence type="ECO:0000256" key="11">
    <source>
        <dbReference type="SAM" id="SignalP"/>
    </source>
</evidence>
<dbReference type="OrthoDB" id="941679at2759"/>
<evidence type="ECO:0000256" key="10">
    <source>
        <dbReference type="SAM" id="MobiDB-lite"/>
    </source>
</evidence>
<dbReference type="GO" id="GO:0009986">
    <property type="term" value="C:cell surface"/>
    <property type="evidence" value="ECO:0007669"/>
    <property type="project" value="TreeGrafter"/>
</dbReference>
<keyword evidence="4" id="KW-0964">Secreted</keyword>
<dbReference type="GeneID" id="63847585"/>
<protein>
    <submittedName>
        <fullName evidence="12">Glycoside hydrolase family 17 protein</fullName>
    </submittedName>
</protein>
<feature type="compositionally biased region" description="Low complexity" evidence="10">
    <location>
        <begin position="149"/>
        <end position="160"/>
    </location>
</feature>
<evidence type="ECO:0000256" key="6">
    <source>
        <dbReference type="ARBA" id="ARBA00022801"/>
    </source>
</evidence>
<keyword evidence="5 11" id="KW-0732">Signal</keyword>
<feature type="compositionally biased region" description="Pro residues" evidence="10">
    <location>
        <begin position="101"/>
        <end position="111"/>
    </location>
</feature>
<evidence type="ECO:0000256" key="1">
    <source>
        <dbReference type="ARBA" id="ARBA00004191"/>
    </source>
</evidence>
<dbReference type="InterPro" id="IPR050732">
    <property type="entry name" value="Beta-glucan_modifiers"/>
</dbReference>
<evidence type="ECO:0000256" key="5">
    <source>
        <dbReference type="ARBA" id="ARBA00022729"/>
    </source>
</evidence>
<feature type="chain" id="PRO_5040456292" evidence="11">
    <location>
        <begin position="22"/>
        <end position="466"/>
    </location>
</feature>
<dbReference type="InterPro" id="IPR017853">
    <property type="entry name" value="GH"/>
</dbReference>
<evidence type="ECO:0000256" key="8">
    <source>
        <dbReference type="ARBA" id="ARBA00023295"/>
    </source>
</evidence>
<proteinExistence type="inferred from homology"/>
<dbReference type="GO" id="GO:0042973">
    <property type="term" value="F:glucan endo-1,3-beta-D-glucosidase activity"/>
    <property type="evidence" value="ECO:0007669"/>
    <property type="project" value="TreeGrafter"/>
</dbReference>
<gene>
    <name evidence="12" type="ORF">K460DRAFT_316208</name>
</gene>
<feature type="signal peptide" evidence="11">
    <location>
        <begin position="1"/>
        <end position="21"/>
    </location>
</feature>
<comment type="caution">
    <text evidence="12">The sequence shown here is derived from an EMBL/GenBank/DDBJ whole genome shotgun (WGS) entry which is preliminary data.</text>
</comment>
<keyword evidence="8" id="KW-0326">Glycosidase</keyword>
<evidence type="ECO:0000256" key="3">
    <source>
        <dbReference type="ARBA" id="ARBA00022512"/>
    </source>
</evidence>
<dbReference type="AlphaFoldDB" id="A0A9P4L6S2"/>
<name>A0A9P4L6S2_9PLEO</name>
<dbReference type="Gene3D" id="3.20.20.80">
    <property type="entry name" value="Glycosidases"/>
    <property type="match status" value="1"/>
</dbReference>
<dbReference type="PANTHER" id="PTHR16631">
    <property type="entry name" value="GLUCAN 1,3-BETA-GLUCOSIDASE"/>
    <property type="match status" value="1"/>
</dbReference>
<evidence type="ECO:0000256" key="7">
    <source>
        <dbReference type="ARBA" id="ARBA00023180"/>
    </source>
</evidence>
<evidence type="ECO:0000313" key="12">
    <source>
        <dbReference type="EMBL" id="KAF1843637.1"/>
    </source>
</evidence>
<feature type="compositionally biased region" description="Low complexity" evidence="10">
    <location>
        <begin position="168"/>
        <end position="177"/>
    </location>
</feature>
<reference evidence="12" key="1">
    <citation type="submission" date="2020-01" db="EMBL/GenBank/DDBJ databases">
        <authorList>
            <consortium name="DOE Joint Genome Institute"/>
            <person name="Haridas S."/>
            <person name="Albert R."/>
            <person name="Binder M."/>
            <person name="Bloem J."/>
            <person name="Labutti K."/>
            <person name="Salamov A."/>
            <person name="Andreopoulos B."/>
            <person name="Baker S.E."/>
            <person name="Barry K."/>
            <person name="Bills G."/>
            <person name="Bluhm B.H."/>
            <person name="Cannon C."/>
            <person name="Castanera R."/>
            <person name="Culley D.E."/>
            <person name="Daum C."/>
            <person name="Ezra D."/>
            <person name="Gonzalez J.B."/>
            <person name="Henrissat B."/>
            <person name="Kuo A."/>
            <person name="Liang C."/>
            <person name="Lipzen A."/>
            <person name="Lutzoni F."/>
            <person name="Magnuson J."/>
            <person name="Mondo S."/>
            <person name="Nolan M."/>
            <person name="Ohm R."/>
            <person name="Pangilinan J."/>
            <person name="Park H.-J."/>
            <person name="Ramirez L."/>
            <person name="Alfaro M."/>
            <person name="Sun H."/>
            <person name="Tritt A."/>
            <person name="Yoshinaga Y."/>
            <person name="Zwiers L.-H."/>
            <person name="Turgeon B.G."/>
            <person name="Goodwin S.B."/>
            <person name="Spatafora J.W."/>
            <person name="Crous P.W."/>
            <person name="Grigoriev I.V."/>
        </authorList>
    </citation>
    <scope>NUCLEOTIDE SEQUENCE</scope>
    <source>
        <strain evidence="12">CBS 394.84</strain>
    </source>
</reference>
<comment type="similarity">
    <text evidence="2">Belongs to the glycosyl hydrolase 17 family.</text>
</comment>
<evidence type="ECO:0000256" key="2">
    <source>
        <dbReference type="ARBA" id="ARBA00008773"/>
    </source>
</evidence>
<keyword evidence="13" id="KW-1185">Reference proteome</keyword>
<dbReference type="GO" id="GO:0009277">
    <property type="term" value="C:fungal-type cell wall"/>
    <property type="evidence" value="ECO:0007669"/>
    <property type="project" value="TreeGrafter"/>
</dbReference>